<feature type="binding site" evidence="9">
    <location>
        <position position="123"/>
    </location>
    <ligand>
        <name>S-adenosyl-L-methionine</name>
        <dbReference type="ChEBI" id="CHEBI:59789"/>
    </ligand>
</feature>
<dbReference type="GO" id="GO:0008119">
    <property type="term" value="F:thiopurine S-methyltransferase activity"/>
    <property type="evidence" value="ECO:0007669"/>
    <property type="project" value="UniProtKB-EC"/>
</dbReference>
<evidence type="ECO:0000256" key="5">
    <source>
        <dbReference type="ARBA" id="ARBA00022490"/>
    </source>
</evidence>
<evidence type="ECO:0000256" key="6">
    <source>
        <dbReference type="ARBA" id="ARBA00022603"/>
    </source>
</evidence>
<dbReference type="NCBIfam" id="TIGR03840">
    <property type="entry name" value="TMPT_Se_Te"/>
    <property type="match status" value="1"/>
</dbReference>
<dbReference type="NCBIfam" id="NF009732">
    <property type="entry name" value="PRK13255.1"/>
    <property type="match status" value="1"/>
</dbReference>
<dbReference type="InterPro" id="IPR008854">
    <property type="entry name" value="TPMT"/>
</dbReference>
<comment type="catalytic activity">
    <reaction evidence="1 9">
        <text>S-adenosyl-L-methionine + a thiopurine = S-adenosyl-L-homocysteine + a thiopurine S-methylether.</text>
        <dbReference type="EC" id="2.1.1.67"/>
    </reaction>
</comment>
<evidence type="ECO:0000256" key="9">
    <source>
        <dbReference type="HAMAP-Rule" id="MF_00812"/>
    </source>
</evidence>
<dbReference type="EC" id="2.1.1.67" evidence="4 9"/>
<reference evidence="10 11" key="1">
    <citation type="submission" date="2021-04" db="EMBL/GenBank/DDBJ databases">
        <title>Pseudomonas boanensis sp. nov., a bacterium isolated from river water used for household purposes in Boane District, Mozambique.</title>
        <authorList>
            <person name="Nicklasson M."/>
            <person name="Martin-Rodriguez A.J."/>
            <person name="Thorell K."/>
            <person name="Neves L."/>
            <person name="Mussagy A."/>
            <person name="Rydberg H.A."/>
            <person name="Hernroth B."/>
            <person name="Svensson-Stadler L."/>
            <person name="Sjoling A."/>
        </authorList>
    </citation>
    <scope>NUCLEOTIDE SEQUENCE [LARGE SCALE GENOMIC DNA]</scope>
    <source>
        <strain evidence="10 11">DB1</strain>
    </source>
</reference>
<dbReference type="PROSITE" id="PS51585">
    <property type="entry name" value="SAM_MT_TPMT"/>
    <property type="match status" value="1"/>
</dbReference>
<dbReference type="GO" id="GO:0032259">
    <property type="term" value="P:methylation"/>
    <property type="evidence" value="ECO:0007669"/>
    <property type="project" value="UniProtKB-KW"/>
</dbReference>
<dbReference type="PANTHER" id="PTHR10259:SF11">
    <property type="entry name" value="THIOPURINE S-METHYLTRANSFERASE"/>
    <property type="match status" value="1"/>
</dbReference>
<evidence type="ECO:0000256" key="7">
    <source>
        <dbReference type="ARBA" id="ARBA00022679"/>
    </source>
</evidence>
<dbReference type="PIRSF" id="PIRSF023956">
    <property type="entry name" value="Thiopurine_S-methyltransferase"/>
    <property type="match status" value="1"/>
</dbReference>
<comment type="similarity">
    <text evidence="3 9">Belongs to the class I-like SAM-binding methyltransferase superfamily. TPMT family.</text>
</comment>
<dbReference type="PANTHER" id="PTHR10259">
    <property type="entry name" value="THIOPURINE S-METHYLTRANSFERASE"/>
    <property type="match status" value="1"/>
</dbReference>
<evidence type="ECO:0000256" key="3">
    <source>
        <dbReference type="ARBA" id="ARBA00008145"/>
    </source>
</evidence>
<comment type="caution">
    <text evidence="10">The sequence shown here is derived from an EMBL/GenBank/DDBJ whole genome shotgun (WGS) entry which is preliminary data.</text>
</comment>
<evidence type="ECO:0000256" key="2">
    <source>
        <dbReference type="ARBA" id="ARBA00004496"/>
    </source>
</evidence>
<protein>
    <recommendedName>
        <fullName evidence="4 9">Thiopurine S-methyltransferase</fullName>
        <ecNumber evidence="4 9">2.1.1.67</ecNumber>
    </recommendedName>
    <alternativeName>
        <fullName evidence="9">Thiopurine methyltransferase</fullName>
    </alternativeName>
</protein>
<keyword evidence="6 9" id="KW-0489">Methyltransferase</keyword>
<dbReference type="InterPro" id="IPR029063">
    <property type="entry name" value="SAM-dependent_MTases_sf"/>
</dbReference>
<dbReference type="Gene3D" id="3.40.50.150">
    <property type="entry name" value="Vaccinia Virus protein VP39"/>
    <property type="match status" value="1"/>
</dbReference>
<dbReference type="RefSeq" id="WP_215369576.1">
    <property type="nucleotide sequence ID" value="NZ_JAGTIS010000001.1"/>
</dbReference>
<gene>
    <name evidence="9" type="primary">tpm</name>
    <name evidence="10" type="ORF">J7302_01915</name>
</gene>
<keyword evidence="7 9" id="KW-0808">Transferase</keyword>
<evidence type="ECO:0000313" key="11">
    <source>
        <dbReference type="Proteomes" id="UP001519667"/>
    </source>
</evidence>
<accession>A0ABS5XCC4</accession>
<keyword evidence="5 9" id="KW-0963">Cytoplasm</keyword>
<evidence type="ECO:0000256" key="8">
    <source>
        <dbReference type="ARBA" id="ARBA00022691"/>
    </source>
</evidence>
<organism evidence="10 11">
    <name type="scientific">Metapseudomonas boanensis</name>
    <dbReference type="NCBI Taxonomy" id="2822138"/>
    <lineage>
        <taxon>Bacteria</taxon>
        <taxon>Pseudomonadati</taxon>
        <taxon>Pseudomonadota</taxon>
        <taxon>Gammaproteobacteria</taxon>
        <taxon>Pseudomonadales</taxon>
        <taxon>Pseudomonadaceae</taxon>
        <taxon>Metapseudomonas</taxon>
    </lineage>
</organism>
<name>A0ABS5XCC4_9GAMM</name>
<dbReference type="EMBL" id="JAGTIS010000001">
    <property type="protein sequence ID" value="MBT8764903.1"/>
    <property type="molecule type" value="Genomic_DNA"/>
</dbReference>
<dbReference type="InterPro" id="IPR025835">
    <property type="entry name" value="Thiopurine_S-MeTrfase"/>
</dbReference>
<proteinExistence type="inferred from homology"/>
<dbReference type="Pfam" id="PF05724">
    <property type="entry name" value="TPMT"/>
    <property type="match status" value="1"/>
</dbReference>
<comment type="subcellular location">
    <subcellularLocation>
        <location evidence="2 9">Cytoplasm</location>
    </subcellularLocation>
</comment>
<dbReference type="InterPro" id="IPR022474">
    <property type="entry name" value="Thiopur_S-MeTfrase_Se/Te_detox"/>
</dbReference>
<dbReference type="Proteomes" id="UP001519667">
    <property type="component" value="Unassembled WGS sequence"/>
</dbReference>
<keyword evidence="8 9" id="KW-0949">S-adenosyl-L-methionine</keyword>
<sequence length="221" mass="24919">MDEAFWLARWEQDQIGFHLREVNPYLQRYWPSLGLARGSQVLVPLCGKTLDMAWLAGQGYRVLGVELAQRAVEDFFTEQGLEPDVRQEGALQRYSAGAVEILQGDFFAVAPEQVADCKALYDRAALIALPPAMREDYVAHLSRLLAPGSCGLMVTLDYQQSRLDGPPFAVPEAEVRERFGGGWQLELLERCDVLEKNWKFASRGLDSLHEPVFRLHRVAAE</sequence>
<evidence type="ECO:0000256" key="1">
    <source>
        <dbReference type="ARBA" id="ARBA00000903"/>
    </source>
</evidence>
<feature type="binding site" evidence="9">
    <location>
        <position position="10"/>
    </location>
    <ligand>
        <name>S-adenosyl-L-methionine</name>
        <dbReference type="ChEBI" id="CHEBI:59789"/>
    </ligand>
</feature>
<evidence type="ECO:0000256" key="4">
    <source>
        <dbReference type="ARBA" id="ARBA00011905"/>
    </source>
</evidence>
<feature type="binding site" evidence="9">
    <location>
        <position position="45"/>
    </location>
    <ligand>
        <name>S-adenosyl-L-methionine</name>
        <dbReference type="ChEBI" id="CHEBI:59789"/>
    </ligand>
</feature>
<dbReference type="SUPFAM" id="SSF53335">
    <property type="entry name" value="S-adenosyl-L-methionine-dependent methyltransferases"/>
    <property type="match status" value="1"/>
</dbReference>
<feature type="binding site" evidence="9">
    <location>
        <position position="66"/>
    </location>
    <ligand>
        <name>S-adenosyl-L-methionine</name>
        <dbReference type="ChEBI" id="CHEBI:59789"/>
    </ligand>
</feature>
<evidence type="ECO:0000313" key="10">
    <source>
        <dbReference type="EMBL" id="MBT8764903.1"/>
    </source>
</evidence>
<keyword evidence="11" id="KW-1185">Reference proteome</keyword>
<dbReference type="HAMAP" id="MF_00812">
    <property type="entry name" value="Thiopur_methtran"/>
    <property type="match status" value="1"/>
</dbReference>